<proteinExistence type="predicted"/>
<feature type="signal peptide" evidence="1">
    <location>
        <begin position="1"/>
        <end position="23"/>
    </location>
</feature>
<keyword evidence="3" id="KW-1185">Reference proteome</keyword>
<dbReference type="KEGG" id="ada:A5CPEGH6_15590"/>
<sequence>MKLLFITVFAVLGVSVCPGQTLADILNSQYDDNPIPTVPVEYTLPRLAAKAPFVQLFNSLLLATGHRVFHSDEYEADEYILMRIKAEDLEIEMSGSLCRYPHETKSPIGWMPFHGKTIIFSGDNPGLFTPTEETRCFRYKDYPENSLYGLEDDDRPEWYFLYSKGRYFGGTWELIIYPDGDVIPFPSE</sequence>
<keyword evidence="1" id="KW-0732">Signal</keyword>
<feature type="chain" id="PRO_5021354064" evidence="1">
    <location>
        <begin position="24"/>
        <end position="188"/>
    </location>
</feature>
<protein>
    <submittedName>
        <fullName evidence="2">Uncharacterized protein</fullName>
    </submittedName>
</protein>
<evidence type="ECO:0000313" key="3">
    <source>
        <dbReference type="Proteomes" id="UP000319374"/>
    </source>
</evidence>
<dbReference type="AlphaFoldDB" id="A0A4Y1X0V3"/>
<dbReference type="EMBL" id="AP019736">
    <property type="protein sequence ID" value="BBL06921.1"/>
    <property type="molecule type" value="Genomic_DNA"/>
</dbReference>
<dbReference type="GeneID" id="98673535"/>
<evidence type="ECO:0000256" key="1">
    <source>
        <dbReference type="SAM" id="SignalP"/>
    </source>
</evidence>
<organism evidence="2 3">
    <name type="scientific">Alistipes dispar</name>
    <dbReference type="NCBI Taxonomy" id="2585119"/>
    <lineage>
        <taxon>Bacteria</taxon>
        <taxon>Pseudomonadati</taxon>
        <taxon>Bacteroidota</taxon>
        <taxon>Bacteroidia</taxon>
        <taxon>Bacteroidales</taxon>
        <taxon>Rikenellaceae</taxon>
        <taxon>Alistipes</taxon>
    </lineage>
</organism>
<gene>
    <name evidence="2" type="ORF">A5CPEGH6_15590</name>
</gene>
<dbReference type="RefSeq" id="WP_141428808.1">
    <property type="nucleotide sequence ID" value="NZ_AP019736.1"/>
</dbReference>
<name>A0A4Y1X0V3_9BACT</name>
<accession>A0A4Y1X0V3</accession>
<dbReference type="Proteomes" id="UP000319374">
    <property type="component" value="Chromosome"/>
</dbReference>
<evidence type="ECO:0000313" key="2">
    <source>
        <dbReference type="EMBL" id="BBL06921.1"/>
    </source>
</evidence>
<reference evidence="3" key="1">
    <citation type="submission" date="2019-06" db="EMBL/GenBank/DDBJ databases">
        <title>Alistipes onderdonkii subsp. vulgaris subsp. nov., Alistipes dispar sp. nov. and Alistipes communis sp. nov., isolated from human faeces, and creation of Alistipes onderdonkii subsp. onderdonkii subsp. nov.</title>
        <authorList>
            <person name="Sakamoto M."/>
            <person name="Ikeyama N."/>
            <person name="Ogata Y."/>
            <person name="Suda W."/>
            <person name="Iino T."/>
            <person name="Hattori M."/>
            <person name="Ohkuma M."/>
        </authorList>
    </citation>
    <scope>NUCLEOTIDE SEQUENCE [LARGE SCALE GENOMIC DNA]</scope>
    <source>
        <strain evidence="3">5CPEGH6</strain>
    </source>
</reference>